<reference evidence="2 3" key="1">
    <citation type="journal article" date="2023" name="Hortic Res">
        <title>The complete reference genome for grapevine (Vitis vinifera L.) genetics and breeding.</title>
        <authorList>
            <person name="Shi X."/>
            <person name="Cao S."/>
            <person name="Wang X."/>
            <person name="Huang S."/>
            <person name="Wang Y."/>
            <person name="Liu Z."/>
            <person name="Liu W."/>
            <person name="Leng X."/>
            <person name="Peng Y."/>
            <person name="Wang N."/>
            <person name="Wang Y."/>
            <person name="Ma Z."/>
            <person name="Xu X."/>
            <person name="Zhang F."/>
            <person name="Xue H."/>
            <person name="Zhong H."/>
            <person name="Wang Y."/>
            <person name="Zhang K."/>
            <person name="Velt A."/>
            <person name="Avia K."/>
            <person name="Holtgrawe D."/>
            <person name="Grimplet J."/>
            <person name="Matus J.T."/>
            <person name="Ware D."/>
            <person name="Wu X."/>
            <person name="Wang H."/>
            <person name="Liu C."/>
            <person name="Fang Y."/>
            <person name="Rustenholz C."/>
            <person name="Cheng Z."/>
            <person name="Xiao H."/>
            <person name="Zhou Y."/>
        </authorList>
    </citation>
    <scope>NUCLEOTIDE SEQUENCE [LARGE SCALE GENOMIC DNA]</scope>
    <source>
        <strain evidence="3">cv. Pinot noir / PN40024</strain>
        <tissue evidence="2">Leaf</tissue>
    </source>
</reference>
<feature type="region of interest" description="Disordered" evidence="1">
    <location>
        <begin position="96"/>
        <end position="139"/>
    </location>
</feature>
<name>A0ABY9CHC6_VITVI</name>
<accession>A0ABY9CHC6</accession>
<keyword evidence="3" id="KW-1185">Reference proteome</keyword>
<dbReference type="EMBL" id="CP126656">
    <property type="protein sequence ID" value="WJZ94729.1"/>
    <property type="molecule type" value="Genomic_DNA"/>
</dbReference>
<feature type="compositionally biased region" description="Basic and acidic residues" evidence="1">
    <location>
        <begin position="106"/>
        <end position="139"/>
    </location>
</feature>
<sequence>MRGGVQIPPLPSLGFFESHFGLIQTARRPASSRAHRPGRGPSILAWPSPLTSQLVHRPDPSWAAVSYLRPGPPVGDPLLGPPQACLFETRDRRDIIGGAIPQPSGKSEDWARSFHALRESEKAGPEIQDGRKSNEGDRR</sequence>
<gene>
    <name evidence="2" type="ORF">VitviT2T_013561</name>
</gene>
<protein>
    <submittedName>
        <fullName evidence="2">Uncharacterized protein</fullName>
    </submittedName>
</protein>
<dbReference type="Proteomes" id="UP001227230">
    <property type="component" value="Chromosome 9"/>
</dbReference>
<evidence type="ECO:0000256" key="1">
    <source>
        <dbReference type="SAM" id="MobiDB-lite"/>
    </source>
</evidence>
<proteinExistence type="predicted"/>
<evidence type="ECO:0000313" key="3">
    <source>
        <dbReference type="Proteomes" id="UP001227230"/>
    </source>
</evidence>
<organism evidence="2 3">
    <name type="scientific">Vitis vinifera</name>
    <name type="common">Grape</name>
    <dbReference type="NCBI Taxonomy" id="29760"/>
    <lineage>
        <taxon>Eukaryota</taxon>
        <taxon>Viridiplantae</taxon>
        <taxon>Streptophyta</taxon>
        <taxon>Embryophyta</taxon>
        <taxon>Tracheophyta</taxon>
        <taxon>Spermatophyta</taxon>
        <taxon>Magnoliopsida</taxon>
        <taxon>eudicotyledons</taxon>
        <taxon>Gunneridae</taxon>
        <taxon>Pentapetalae</taxon>
        <taxon>rosids</taxon>
        <taxon>Vitales</taxon>
        <taxon>Vitaceae</taxon>
        <taxon>Viteae</taxon>
        <taxon>Vitis</taxon>
    </lineage>
</organism>
<evidence type="ECO:0000313" key="2">
    <source>
        <dbReference type="EMBL" id="WJZ94729.1"/>
    </source>
</evidence>